<name>A0ABD0XDH3_UMBPY</name>
<feature type="compositionally biased region" description="Polar residues" evidence="1">
    <location>
        <begin position="199"/>
        <end position="208"/>
    </location>
</feature>
<evidence type="ECO:0000313" key="2">
    <source>
        <dbReference type="EMBL" id="KAL1006810.1"/>
    </source>
</evidence>
<comment type="caution">
    <text evidence="2">The sequence shown here is derived from an EMBL/GenBank/DDBJ whole genome shotgun (WGS) entry which is preliminary data.</text>
</comment>
<organism evidence="2 3">
    <name type="scientific">Umbra pygmaea</name>
    <name type="common">Eastern mudminnow</name>
    <dbReference type="NCBI Taxonomy" id="75934"/>
    <lineage>
        <taxon>Eukaryota</taxon>
        <taxon>Metazoa</taxon>
        <taxon>Chordata</taxon>
        <taxon>Craniata</taxon>
        <taxon>Vertebrata</taxon>
        <taxon>Euteleostomi</taxon>
        <taxon>Actinopterygii</taxon>
        <taxon>Neopterygii</taxon>
        <taxon>Teleostei</taxon>
        <taxon>Protacanthopterygii</taxon>
        <taxon>Esociformes</taxon>
        <taxon>Umbridae</taxon>
        <taxon>Umbra</taxon>
    </lineage>
</organism>
<evidence type="ECO:0000256" key="1">
    <source>
        <dbReference type="SAM" id="MobiDB-lite"/>
    </source>
</evidence>
<reference evidence="2 3" key="1">
    <citation type="submission" date="2024-06" db="EMBL/GenBank/DDBJ databases">
        <authorList>
            <person name="Pan Q."/>
            <person name="Wen M."/>
            <person name="Jouanno E."/>
            <person name="Zahm M."/>
            <person name="Klopp C."/>
            <person name="Cabau C."/>
            <person name="Louis A."/>
            <person name="Berthelot C."/>
            <person name="Parey E."/>
            <person name="Roest Crollius H."/>
            <person name="Montfort J."/>
            <person name="Robinson-Rechavi M."/>
            <person name="Bouchez O."/>
            <person name="Lampietro C."/>
            <person name="Lopez Roques C."/>
            <person name="Donnadieu C."/>
            <person name="Postlethwait J."/>
            <person name="Bobe J."/>
            <person name="Verreycken H."/>
            <person name="Guiguen Y."/>
        </authorList>
    </citation>
    <scope>NUCLEOTIDE SEQUENCE [LARGE SCALE GENOMIC DNA]</scope>
    <source>
        <strain evidence="2">Up_M1</strain>
        <tissue evidence="2">Testis</tissue>
    </source>
</reference>
<evidence type="ECO:0000313" key="3">
    <source>
        <dbReference type="Proteomes" id="UP001557470"/>
    </source>
</evidence>
<protein>
    <submittedName>
        <fullName evidence="2">Uncharacterized protein</fullName>
    </submittedName>
</protein>
<feature type="region of interest" description="Disordered" evidence="1">
    <location>
        <begin position="100"/>
        <end position="234"/>
    </location>
</feature>
<gene>
    <name evidence="2" type="ORF">UPYG_G00077460</name>
</gene>
<dbReference type="EMBL" id="JAGEUA010000002">
    <property type="protein sequence ID" value="KAL1006810.1"/>
    <property type="molecule type" value="Genomic_DNA"/>
</dbReference>
<feature type="compositionally biased region" description="Pro residues" evidence="1">
    <location>
        <begin position="162"/>
        <end position="196"/>
    </location>
</feature>
<keyword evidence="3" id="KW-1185">Reference proteome</keyword>
<accession>A0ABD0XDH3</accession>
<dbReference type="AlphaFoldDB" id="A0ABD0XDH3"/>
<feature type="compositionally biased region" description="Pro residues" evidence="1">
    <location>
        <begin position="127"/>
        <end position="139"/>
    </location>
</feature>
<sequence>MSMPWIGYFPLPLGPVYPPSPGQSSFPPSCREKIPWIFWRGCYLGCEGCSGCGVPARHPTTPSDYHCMSPFQEGEPGQAALAFSNIQLMLPPLHHARAADEVEHHHQALPQPAPRRVPTQPALRRVPPQPAPHRAPPQPAELWAPTQSAQAEAPYQALAQPVPGPPAQPVPGPPAQPVPGPPAQPVPGSPVQPIPGHPAQTTLGSSAPGQPPLPGSCGLPATPHGPACHASSPASRGSLPGSGPACSWAPCPAYSWAPCPACSWPPCPACSWPPYPACSWVPCPAYSRAPCSNDSWFLSPRDTTTAGVLRATSDTPFYGLRVAG</sequence>
<proteinExistence type="predicted"/>
<dbReference type="Proteomes" id="UP001557470">
    <property type="component" value="Unassembled WGS sequence"/>
</dbReference>